<dbReference type="OrthoDB" id="9792139at2"/>
<dbReference type="InterPro" id="IPR033985">
    <property type="entry name" value="SusD-like_N"/>
</dbReference>
<dbReference type="InterPro" id="IPR012944">
    <property type="entry name" value="SusD_RagB_dom"/>
</dbReference>
<dbReference type="InterPro" id="IPR011990">
    <property type="entry name" value="TPR-like_helical_dom_sf"/>
</dbReference>
<dbReference type="SUPFAM" id="SSF48452">
    <property type="entry name" value="TPR-like"/>
    <property type="match status" value="1"/>
</dbReference>
<keyword evidence="10" id="KW-1185">Reference proteome</keyword>
<evidence type="ECO:0000256" key="5">
    <source>
        <dbReference type="ARBA" id="ARBA00023237"/>
    </source>
</evidence>
<evidence type="ECO:0000256" key="3">
    <source>
        <dbReference type="ARBA" id="ARBA00022729"/>
    </source>
</evidence>
<dbReference type="EMBL" id="FUZA01000004">
    <property type="protein sequence ID" value="SKB99327.1"/>
    <property type="molecule type" value="Genomic_DNA"/>
</dbReference>
<evidence type="ECO:0000256" key="1">
    <source>
        <dbReference type="ARBA" id="ARBA00004442"/>
    </source>
</evidence>
<dbReference type="GO" id="GO:0009279">
    <property type="term" value="C:cell outer membrane"/>
    <property type="evidence" value="ECO:0007669"/>
    <property type="project" value="UniProtKB-SubCell"/>
</dbReference>
<dbReference type="RefSeq" id="WP_082215909.1">
    <property type="nucleotide sequence ID" value="NZ_FUZA01000004.1"/>
</dbReference>
<keyword evidence="4" id="KW-0472">Membrane</keyword>
<reference evidence="10" key="1">
    <citation type="submission" date="2017-02" db="EMBL/GenBank/DDBJ databases">
        <authorList>
            <person name="Varghese N."/>
            <person name="Submissions S."/>
        </authorList>
    </citation>
    <scope>NUCLEOTIDE SEQUENCE [LARGE SCALE GENOMIC DNA]</scope>
    <source>
        <strain evidence="10">DSM 22270</strain>
    </source>
</reference>
<accession>A0A1T5FTA8</accession>
<protein>
    <submittedName>
        <fullName evidence="9">Starch-binding associating with outer membrane</fullName>
    </submittedName>
</protein>
<dbReference type="PROSITE" id="PS51257">
    <property type="entry name" value="PROKAR_LIPOPROTEIN"/>
    <property type="match status" value="1"/>
</dbReference>
<dbReference type="Proteomes" id="UP000190897">
    <property type="component" value="Unassembled WGS sequence"/>
</dbReference>
<feature type="domain" description="RagB/SusD" evidence="7">
    <location>
        <begin position="273"/>
        <end position="591"/>
    </location>
</feature>
<evidence type="ECO:0000313" key="9">
    <source>
        <dbReference type="EMBL" id="SKB99327.1"/>
    </source>
</evidence>
<evidence type="ECO:0000259" key="8">
    <source>
        <dbReference type="Pfam" id="PF14322"/>
    </source>
</evidence>
<evidence type="ECO:0000256" key="2">
    <source>
        <dbReference type="ARBA" id="ARBA00006275"/>
    </source>
</evidence>
<dbReference type="Pfam" id="PF07980">
    <property type="entry name" value="SusD_RagB"/>
    <property type="match status" value="1"/>
</dbReference>
<dbReference type="STRING" id="651661.SAMN05660293_03390"/>
<dbReference type="AlphaFoldDB" id="A0A1T5FTA8"/>
<comment type="similarity">
    <text evidence="2">Belongs to the SusD family.</text>
</comment>
<feature type="chain" id="PRO_5012911033" evidence="6">
    <location>
        <begin position="22"/>
        <end position="592"/>
    </location>
</feature>
<keyword evidence="5" id="KW-0998">Cell outer membrane</keyword>
<evidence type="ECO:0000259" key="7">
    <source>
        <dbReference type="Pfam" id="PF07980"/>
    </source>
</evidence>
<feature type="signal peptide" evidence="6">
    <location>
        <begin position="1"/>
        <end position="21"/>
    </location>
</feature>
<sequence>MKKGFRYIMAFCLMTSLSVLQGCKDDFLDKPVQGALGDEVLANEKGVDGLLTGAYAALDGQGDFNGGSGWEAPPDNWVYGSIPGGDAHKGSDGGDQTPINSIATFAAGADNGFFNTKWRALYEGVSRANAVLKVLALVTDISAESKANIEGQALFLRAHYYFEAKKMWNMVPWIDETTTDFNQPNDKDIWPMIEADFKAAYEKLPATQTLVGRANKWAAGAYLAKTYLYQRKFAEAATLFATVISSGVTSNGLKYDLVSFKDNFDAATKNNAESVFAIQMVANDGTLDITNANMGGMLNFPYGTGAPFACCGFFQPTQMLVNSYRTDANGLPYVDDFNSHAVKNDLGVASATAFVTDAGPLDPRLDWTVGRRDVPYHDWGLFPGMNWVRDQRYGGPYAPKKNIHRQKTQDLYADLSSWAPGNAINVLVIRFADVLLMAAEAEANAGSLAKAEEYVNRVRTRAADKTGWLYKYIDNKNPLAGFSTTPAANYVVKPYPTGTLAAKGKDNVLKAIYFERGIELAMEGHRFFDLVRWDQADKTLNSFFGYESKITTDLVGGKFINGKNNYFPIPQYQIDMSVVNGAAMLKQNPGYN</sequence>
<evidence type="ECO:0000313" key="10">
    <source>
        <dbReference type="Proteomes" id="UP000190897"/>
    </source>
</evidence>
<gene>
    <name evidence="9" type="ORF">SAMN05660293_03390</name>
</gene>
<organism evidence="9 10">
    <name type="scientific">Dyadobacter psychrophilus</name>
    <dbReference type="NCBI Taxonomy" id="651661"/>
    <lineage>
        <taxon>Bacteria</taxon>
        <taxon>Pseudomonadati</taxon>
        <taxon>Bacteroidota</taxon>
        <taxon>Cytophagia</taxon>
        <taxon>Cytophagales</taxon>
        <taxon>Spirosomataceae</taxon>
        <taxon>Dyadobacter</taxon>
    </lineage>
</organism>
<dbReference type="Gene3D" id="1.25.40.390">
    <property type="match status" value="1"/>
</dbReference>
<dbReference type="Pfam" id="PF14322">
    <property type="entry name" value="SusD-like_3"/>
    <property type="match status" value="1"/>
</dbReference>
<comment type="subcellular location">
    <subcellularLocation>
        <location evidence="1">Cell outer membrane</location>
    </subcellularLocation>
</comment>
<feature type="domain" description="SusD-like N-terminal" evidence="8">
    <location>
        <begin position="110"/>
        <end position="228"/>
    </location>
</feature>
<evidence type="ECO:0000256" key="6">
    <source>
        <dbReference type="SAM" id="SignalP"/>
    </source>
</evidence>
<evidence type="ECO:0000256" key="4">
    <source>
        <dbReference type="ARBA" id="ARBA00023136"/>
    </source>
</evidence>
<keyword evidence="3 6" id="KW-0732">Signal</keyword>
<name>A0A1T5FTA8_9BACT</name>
<proteinExistence type="inferred from homology"/>